<dbReference type="RefSeq" id="WP_372268426.1">
    <property type="nucleotide sequence ID" value="NZ_JBFRUW010000117.1"/>
</dbReference>
<dbReference type="PANTHER" id="PTHR43861:SF1">
    <property type="entry name" value="TRANS-ACONITATE 2-METHYLTRANSFERASE"/>
    <property type="match status" value="1"/>
</dbReference>
<organism evidence="2 3">
    <name type="scientific">Vibrio gallaecicus</name>
    <dbReference type="NCBI Taxonomy" id="552386"/>
    <lineage>
        <taxon>Bacteria</taxon>
        <taxon>Pseudomonadati</taxon>
        <taxon>Pseudomonadota</taxon>
        <taxon>Gammaproteobacteria</taxon>
        <taxon>Vibrionales</taxon>
        <taxon>Vibrionaceae</taxon>
        <taxon>Vibrio</taxon>
    </lineage>
</organism>
<keyword evidence="2" id="KW-0489">Methyltransferase</keyword>
<comment type="caution">
    <text evidence="2">The sequence shown here is derived from an EMBL/GenBank/DDBJ whole genome shotgun (WGS) entry which is preliminary data.</text>
</comment>
<dbReference type="Gene3D" id="3.40.50.150">
    <property type="entry name" value="Vaccinia Virus protein VP39"/>
    <property type="match status" value="1"/>
</dbReference>
<proteinExistence type="predicted"/>
<feature type="domain" description="Methyltransferase type 11" evidence="1">
    <location>
        <begin position="44"/>
        <end position="138"/>
    </location>
</feature>
<dbReference type="Proteomes" id="UP001570417">
    <property type="component" value="Unassembled WGS sequence"/>
</dbReference>
<dbReference type="SUPFAM" id="SSF53335">
    <property type="entry name" value="S-adenosyl-L-methionine-dependent methyltransferases"/>
    <property type="match status" value="1"/>
</dbReference>
<protein>
    <submittedName>
        <fullName evidence="2">Class I SAM-dependent methyltransferase</fullName>
        <ecNumber evidence="2">2.1.1.-</ecNumber>
    </submittedName>
</protein>
<name>A0ABV4NHC4_9VIBR</name>
<dbReference type="EMBL" id="JBFRUW010000117">
    <property type="protein sequence ID" value="MFA0570728.1"/>
    <property type="molecule type" value="Genomic_DNA"/>
</dbReference>
<keyword evidence="3" id="KW-1185">Reference proteome</keyword>
<dbReference type="GO" id="GO:0032259">
    <property type="term" value="P:methylation"/>
    <property type="evidence" value="ECO:0007669"/>
    <property type="project" value="UniProtKB-KW"/>
</dbReference>
<sequence>MSELYTKHAIKYDEVIKDNIYNALLERPSTIALLDNVSGMDVIDMGCGSGVYAEWFIDHKVNHLTCLDISEEMVSLVSEKFGSRVKTYSQDVSKGLPLEPDNSADVIICPLVLHYIEDLHAVFRDVQRVLKPSGYMVFSTHHPFADFECSKSGNYFEREYVEEEWNTIGEPVKVAFYRRSLTEICDAVCSSGLFISAINEGTVDIKAKSISESTYNRLQNNPNFIFMRCNKNSI</sequence>
<evidence type="ECO:0000259" key="1">
    <source>
        <dbReference type="Pfam" id="PF08241"/>
    </source>
</evidence>
<evidence type="ECO:0000313" key="3">
    <source>
        <dbReference type="Proteomes" id="UP001570417"/>
    </source>
</evidence>
<accession>A0ABV4NHC4</accession>
<dbReference type="CDD" id="cd02440">
    <property type="entry name" value="AdoMet_MTases"/>
    <property type="match status" value="1"/>
</dbReference>
<dbReference type="EC" id="2.1.1.-" evidence="2"/>
<dbReference type="Pfam" id="PF08241">
    <property type="entry name" value="Methyltransf_11"/>
    <property type="match status" value="1"/>
</dbReference>
<dbReference type="InterPro" id="IPR029063">
    <property type="entry name" value="SAM-dependent_MTases_sf"/>
</dbReference>
<reference evidence="2 3" key="1">
    <citation type="journal article" date="2024" name="ISME J.">
        <title>Tailless and filamentous prophages are predominant in marine Vibrio.</title>
        <authorList>
            <person name="Steensen K."/>
            <person name="Seneca J."/>
            <person name="Bartlau N."/>
            <person name="Yu X.A."/>
            <person name="Hussain F.A."/>
            <person name="Polz M.F."/>
        </authorList>
    </citation>
    <scope>NUCLEOTIDE SEQUENCE [LARGE SCALE GENOMIC DNA]</scope>
    <source>
        <strain evidence="2 3">10N.222.51.A1</strain>
    </source>
</reference>
<keyword evidence="2" id="KW-0808">Transferase</keyword>
<evidence type="ECO:0000313" key="2">
    <source>
        <dbReference type="EMBL" id="MFA0570728.1"/>
    </source>
</evidence>
<dbReference type="InterPro" id="IPR013216">
    <property type="entry name" value="Methyltransf_11"/>
</dbReference>
<dbReference type="GO" id="GO:0008168">
    <property type="term" value="F:methyltransferase activity"/>
    <property type="evidence" value="ECO:0007669"/>
    <property type="project" value="UniProtKB-KW"/>
</dbReference>
<dbReference type="PANTHER" id="PTHR43861">
    <property type="entry name" value="TRANS-ACONITATE 2-METHYLTRANSFERASE-RELATED"/>
    <property type="match status" value="1"/>
</dbReference>
<gene>
    <name evidence="2" type="ORF">AB4566_20950</name>
</gene>